<name>A0A0V1LGH4_9BILA</name>
<accession>A0A0V1LGH4</accession>
<comment type="caution">
    <text evidence="2">The sequence shown here is derived from an EMBL/GenBank/DDBJ whole genome shotgun (WGS) entry which is preliminary data.</text>
</comment>
<evidence type="ECO:0000313" key="2">
    <source>
        <dbReference type="EMBL" id="KRZ58598.1"/>
    </source>
</evidence>
<keyword evidence="1" id="KW-0732">Signal</keyword>
<evidence type="ECO:0000313" key="3">
    <source>
        <dbReference type="Proteomes" id="UP000054721"/>
    </source>
</evidence>
<keyword evidence="3" id="KW-1185">Reference proteome</keyword>
<organism evidence="2 3">
    <name type="scientific">Trichinella nativa</name>
    <dbReference type="NCBI Taxonomy" id="6335"/>
    <lineage>
        <taxon>Eukaryota</taxon>
        <taxon>Metazoa</taxon>
        <taxon>Ecdysozoa</taxon>
        <taxon>Nematoda</taxon>
        <taxon>Enoplea</taxon>
        <taxon>Dorylaimia</taxon>
        <taxon>Trichinellida</taxon>
        <taxon>Trichinellidae</taxon>
        <taxon>Trichinella</taxon>
    </lineage>
</organism>
<sequence>MLLAKQRASLCMHVLLLVGFQLQKCKLHMSSNGVKCENGKIHSMLLTWKAFSKYRKLQMRFEFE</sequence>
<feature type="signal peptide" evidence="1">
    <location>
        <begin position="1"/>
        <end position="27"/>
    </location>
</feature>
<protein>
    <recommendedName>
        <fullName evidence="4">Secreted protein</fullName>
    </recommendedName>
</protein>
<evidence type="ECO:0008006" key="4">
    <source>
        <dbReference type="Google" id="ProtNLM"/>
    </source>
</evidence>
<dbReference type="AlphaFoldDB" id="A0A0V1LGH4"/>
<dbReference type="EMBL" id="JYDW01000055">
    <property type="protein sequence ID" value="KRZ58598.1"/>
    <property type="molecule type" value="Genomic_DNA"/>
</dbReference>
<feature type="chain" id="PRO_5006881782" description="Secreted protein" evidence="1">
    <location>
        <begin position="28"/>
        <end position="64"/>
    </location>
</feature>
<proteinExistence type="predicted"/>
<reference evidence="2 3" key="1">
    <citation type="submission" date="2015-05" db="EMBL/GenBank/DDBJ databases">
        <title>Evolution of Trichinella species and genotypes.</title>
        <authorList>
            <person name="Korhonen P.K."/>
            <person name="Edoardo P."/>
            <person name="Giuseppe L.R."/>
            <person name="Gasser R.B."/>
        </authorList>
    </citation>
    <scope>NUCLEOTIDE SEQUENCE [LARGE SCALE GENOMIC DNA]</scope>
    <source>
        <strain evidence="2">ISS10</strain>
    </source>
</reference>
<evidence type="ECO:0000256" key="1">
    <source>
        <dbReference type="SAM" id="SignalP"/>
    </source>
</evidence>
<dbReference type="Proteomes" id="UP000054721">
    <property type="component" value="Unassembled WGS sequence"/>
</dbReference>
<gene>
    <name evidence="2" type="ORF">T02_7569</name>
</gene>